<evidence type="ECO:0000313" key="3">
    <source>
        <dbReference type="Proteomes" id="UP000230842"/>
    </source>
</evidence>
<organism evidence="2 3">
    <name type="scientific">Mumia flava</name>
    <dbReference type="NCBI Taxonomy" id="1348852"/>
    <lineage>
        <taxon>Bacteria</taxon>
        <taxon>Bacillati</taxon>
        <taxon>Actinomycetota</taxon>
        <taxon>Actinomycetes</taxon>
        <taxon>Propionibacteriales</taxon>
        <taxon>Nocardioidaceae</taxon>
        <taxon>Mumia</taxon>
    </lineage>
</organism>
<dbReference type="EMBL" id="PGEZ01000005">
    <property type="protein sequence ID" value="PJJ47862.1"/>
    <property type="molecule type" value="Genomic_DNA"/>
</dbReference>
<dbReference type="AlphaFoldDB" id="A0A2M9AQA3"/>
<dbReference type="RefSeq" id="WP_100415629.1">
    <property type="nucleotide sequence ID" value="NZ_PGEZ01000005.1"/>
</dbReference>
<keyword evidence="1" id="KW-0472">Membrane</keyword>
<gene>
    <name evidence="2" type="ORF">CLV56_4121</name>
</gene>
<keyword evidence="3" id="KW-1185">Reference proteome</keyword>
<sequence>MTVIRLLAANVVLLVAWVGVLLLLGSRLGPLELGLLVLGVVTSSVLVSRRILGRDGNDPRLVTVSLPPSVPEES</sequence>
<feature type="transmembrane region" description="Helical" evidence="1">
    <location>
        <begin position="33"/>
        <end position="52"/>
    </location>
</feature>
<name>A0A2M9AQA3_9ACTN</name>
<accession>A0A2M9AQA3</accession>
<feature type="transmembrane region" description="Helical" evidence="1">
    <location>
        <begin position="7"/>
        <end position="27"/>
    </location>
</feature>
<proteinExistence type="predicted"/>
<keyword evidence="1" id="KW-1133">Transmembrane helix</keyword>
<comment type="caution">
    <text evidence="2">The sequence shown here is derived from an EMBL/GenBank/DDBJ whole genome shotgun (WGS) entry which is preliminary data.</text>
</comment>
<reference evidence="2 3" key="1">
    <citation type="submission" date="2017-11" db="EMBL/GenBank/DDBJ databases">
        <title>Genomic Encyclopedia of Archaeal and Bacterial Type Strains, Phase II (KMG-II): From Individual Species to Whole Genera.</title>
        <authorList>
            <person name="Goeker M."/>
        </authorList>
    </citation>
    <scope>NUCLEOTIDE SEQUENCE [LARGE SCALE GENOMIC DNA]</scope>
    <source>
        <strain evidence="2 3">DSM 27763</strain>
    </source>
</reference>
<evidence type="ECO:0000256" key="1">
    <source>
        <dbReference type="SAM" id="Phobius"/>
    </source>
</evidence>
<keyword evidence="1" id="KW-0812">Transmembrane</keyword>
<evidence type="ECO:0000313" key="2">
    <source>
        <dbReference type="EMBL" id="PJJ47862.1"/>
    </source>
</evidence>
<dbReference type="Proteomes" id="UP000230842">
    <property type="component" value="Unassembled WGS sequence"/>
</dbReference>
<protein>
    <submittedName>
        <fullName evidence="2">Uncharacterized protein</fullName>
    </submittedName>
</protein>